<keyword evidence="3" id="KW-1185">Reference proteome</keyword>
<dbReference type="PROSITE" id="PS51450">
    <property type="entry name" value="LRR"/>
    <property type="match status" value="1"/>
</dbReference>
<feature type="compositionally biased region" description="Gly residues" evidence="1">
    <location>
        <begin position="24"/>
        <end position="37"/>
    </location>
</feature>
<feature type="region of interest" description="Disordered" evidence="1">
    <location>
        <begin position="1"/>
        <end position="42"/>
    </location>
</feature>
<organism evidence="2 3">
    <name type="scientific">Columba livia</name>
    <name type="common">Rock dove</name>
    <dbReference type="NCBI Taxonomy" id="8932"/>
    <lineage>
        <taxon>Eukaryota</taxon>
        <taxon>Metazoa</taxon>
        <taxon>Chordata</taxon>
        <taxon>Craniata</taxon>
        <taxon>Vertebrata</taxon>
        <taxon>Euteleostomi</taxon>
        <taxon>Archelosauria</taxon>
        <taxon>Archosauria</taxon>
        <taxon>Dinosauria</taxon>
        <taxon>Saurischia</taxon>
        <taxon>Theropoda</taxon>
        <taxon>Coelurosauria</taxon>
        <taxon>Aves</taxon>
        <taxon>Neognathae</taxon>
        <taxon>Neoaves</taxon>
        <taxon>Columbimorphae</taxon>
        <taxon>Columbiformes</taxon>
        <taxon>Columbidae</taxon>
        <taxon>Columba</taxon>
    </lineage>
</organism>
<protein>
    <submittedName>
        <fullName evidence="2">Leucine rich repeat containing 58</fullName>
    </submittedName>
</protein>
<dbReference type="Proteomes" id="UP000053872">
    <property type="component" value="Unassembled WGS sequence"/>
</dbReference>
<sequence length="103" mass="11034">MALWGPGGRRGIFRFRGGEEEAGRGVGAPGGTQGDGLGPAPLGRSLRVLNLSGNRFAEVPPALLELHGLQSLQPPPQHPARDPGAPQFRVSVPWREFHYFNST</sequence>
<evidence type="ECO:0000256" key="1">
    <source>
        <dbReference type="SAM" id="MobiDB-lite"/>
    </source>
</evidence>
<dbReference type="STRING" id="8932.A0A2I0MLF7"/>
<evidence type="ECO:0000313" key="3">
    <source>
        <dbReference type="Proteomes" id="UP000053872"/>
    </source>
</evidence>
<evidence type="ECO:0000313" key="2">
    <source>
        <dbReference type="EMBL" id="PKK30502.1"/>
    </source>
</evidence>
<reference evidence="2 3" key="1">
    <citation type="journal article" date="2013" name="Science">
        <title>Genomic diversity and evolution of the head crest in the rock pigeon.</title>
        <authorList>
            <person name="Shapiro M.D."/>
            <person name="Kronenberg Z."/>
            <person name="Li C."/>
            <person name="Domyan E.T."/>
            <person name="Pan H."/>
            <person name="Campbell M."/>
            <person name="Tan H."/>
            <person name="Huff C.D."/>
            <person name="Hu H."/>
            <person name="Vickrey A.I."/>
            <person name="Nielsen S.C."/>
            <person name="Stringham S.A."/>
            <person name="Hu H."/>
            <person name="Willerslev E."/>
            <person name="Gilbert M.T."/>
            <person name="Yandell M."/>
            <person name="Zhang G."/>
            <person name="Wang J."/>
        </authorList>
    </citation>
    <scope>NUCLEOTIDE SEQUENCE [LARGE SCALE GENOMIC DNA]</scope>
    <source>
        <tissue evidence="2">Blood</tissue>
    </source>
</reference>
<dbReference type="InterPro" id="IPR001611">
    <property type="entry name" value="Leu-rich_rpt"/>
</dbReference>
<accession>A0A2I0MLF7</accession>
<dbReference type="AlphaFoldDB" id="A0A2I0MLF7"/>
<gene>
    <name evidence="2" type="primary">LRRC58</name>
    <name evidence="2" type="ORF">A306_00003705</name>
</gene>
<dbReference type="InParanoid" id="A0A2I0MLF7"/>
<name>A0A2I0MLF7_COLLI</name>
<dbReference type="EMBL" id="AKCR02000007">
    <property type="protein sequence ID" value="PKK30502.1"/>
    <property type="molecule type" value="Genomic_DNA"/>
</dbReference>
<comment type="caution">
    <text evidence="2">The sequence shown here is derived from an EMBL/GenBank/DDBJ whole genome shotgun (WGS) entry which is preliminary data.</text>
</comment>
<proteinExistence type="predicted"/>
<feature type="compositionally biased region" description="Gly residues" evidence="1">
    <location>
        <begin position="1"/>
        <end position="10"/>
    </location>
</feature>